<keyword evidence="3" id="KW-1185">Reference proteome</keyword>
<dbReference type="InterPro" id="IPR035985">
    <property type="entry name" value="Ubiquitin-activating_enz"/>
</dbReference>
<gene>
    <name evidence="2" type="ORF">KDK95_26610</name>
</gene>
<dbReference type="Gene3D" id="3.40.50.720">
    <property type="entry name" value="NAD(P)-binding Rossmann-like Domain"/>
    <property type="match status" value="1"/>
</dbReference>
<keyword evidence="2" id="KW-0808">Transferase</keyword>
<dbReference type="InterPro" id="IPR000594">
    <property type="entry name" value="ThiF_NAD_FAD-bd"/>
</dbReference>
<dbReference type="GO" id="GO:0004792">
    <property type="term" value="F:thiosulfate-cyanide sulfurtransferase activity"/>
    <property type="evidence" value="ECO:0007669"/>
    <property type="project" value="TreeGrafter"/>
</dbReference>
<evidence type="ECO:0000313" key="2">
    <source>
        <dbReference type="EMBL" id="MBR7829905.1"/>
    </source>
</evidence>
<sequence length="483" mass="51434">MSGGAVVNPPAAGMSLTIPAPLWEKVHAHLFPGDRDEHGAIILAGLADGPRGPRLLAREAMLAVDGVDYVPGQTGYRALTDDFVNRAIDRAEAADLAYIAVHCHRGTTSVAFSSPDIASHERCYPAIVQMTGQPVGGLVLAVHAADAEVFMPDGSRTTLAEVVVPGANLLRLRSEPAAPPVGADPSFDRQSRLFGQAGQGVLGQMRVAVVGLGGIGSILVELLGRLGVGHLVVIDPDKVAPSNLHRLPAARRIDAMTWLRREGAPALLQRLGLALSAPKTRLAARNIRRANRGVKVTKLRCDVSDATALDALKQADWIFLAADTNTARHAVNAVVHQYLVPGVQVGVSIPVADDGQVGQLHVAIRPLVPGEACQWCQELIDPAELAMEALPEHERTRARYVRDEPAPSVMTLNTIAAGEAATYFMLAAVGLHLEDVDRDARAHFPRSRERDRQRAHGRANCRWCSTDPASVLGLGDARALPGQ</sequence>
<keyword evidence="2" id="KW-0548">Nucleotidyltransferase</keyword>
<dbReference type="GO" id="GO:0016779">
    <property type="term" value="F:nucleotidyltransferase activity"/>
    <property type="evidence" value="ECO:0007669"/>
    <property type="project" value="UniProtKB-KW"/>
</dbReference>
<accession>A0A941IIQ4</accession>
<dbReference type="Pfam" id="PF00899">
    <property type="entry name" value="ThiF"/>
    <property type="match status" value="1"/>
</dbReference>
<dbReference type="AlphaFoldDB" id="A0A941IIQ4"/>
<dbReference type="PANTHER" id="PTHR10953">
    <property type="entry name" value="UBIQUITIN-ACTIVATING ENZYME E1"/>
    <property type="match status" value="1"/>
</dbReference>
<evidence type="ECO:0000259" key="1">
    <source>
        <dbReference type="Pfam" id="PF00899"/>
    </source>
</evidence>
<dbReference type="Proteomes" id="UP000676325">
    <property type="component" value="Unassembled WGS sequence"/>
</dbReference>
<name>A0A941IIQ4_9ACTN</name>
<protein>
    <submittedName>
        <fullName evidence="2">ThiF family adenylyltransferase</fullName>
    </submittedName>
</protein>
<comment type="caution">
    <text evidence="2">The sequence shown here is derived from an EMBL/GenBank/DDBJ whole genome shotgun (WGS) entry which is preliminary data.</text>
</comment>
<dbReference type="GO" id="GO:0008641">
    <property type="term" value="F:ubiquitin-like modifier activating enzyme activity"/>
    <property type="evidence" value="ECO:0007669"/>
    <property type="project" value="InterPro"/>
</dbReference>
<dbReference type="RefSeq" id="WP_212521038.1">
    <property type="nucleotide sequence ID" value="NZ_JAGSOH010000105.1"/>
</dbReference>
<reference evidence="2" key="1">
    <citation type="submission" date="2021-04" db="EMBL/GenBank/DDBJ databases">
        <title>Genome based classification of Actinospica acidithermotolerans sp. nov., an actinobacterium isolated from an Indonesian hot spring.</title>
        <authorList>
            <person name="Kusuma A.B."/>
            <person name="Putra K.E."/>
            <person name="Nafisah S."/>
            <person name="Loh J."/>
            <person name="Nouioui I."/>
            <person name="Goodfellow M."/>
        </authorList>
    </citation>
    <scope>NUCLEOTIDE SEQUENCE</scope>
    <source>
        <strain evidence="2">MGRD01-02</strain>
    </source>
</reference>
<dbReference type="PANTHER" id="PTHR10953:SF247">
    <property type="entry name" value="SLL6053 PROTEIN"/>
    <property type="match status" value="1"/>
</dbReference>
<dbReference type="GO" id="GO:0005737">
    <property type="term" value="C:cytoplasm"/>
    <property type="evidence" value="ECO:0007669"/>
    <property type="project" value="TreeGrafter"/>
</dbReference>
<dbReference type="InterPro" id="IPR045886">
    <property type="entry name" value="ThiF/MoeB/HesA"/>
</dbReference>
<proteinExistence type="predicted"/>
<feature type="domain" description="THIF-type NAD/FAD binding fold" evidence="1">
    <location>
        <begin position="188"/>
        <end position="380"/>
    </location>
</feature>
<evidence type="ECO:0000313" key="3">
    <source>
        <dbReference type="Proteomes" id="UP000676325"/>
    </source>
</evidence>
<dbReference type="SUPFAM" id="SSF69572">
    <property type="entry name" value="Activating enzymes of the ubiquitin-like proteins"/>
    <property type="match status" value="1"/>
</dbReference>
<organism evidence="2 3">
    <name type="scientific">Actinospica acidithermotolerans</name>
    <dbReference type="NCBI Taxonomy" id="2828514"/>
    <lineage>
        <taxon>Bacteria</taxon>
        <taxon>Bacillati</taxon>
        <taxon>Actinomycetota</taxon>
        <taxon>Actinomycetes</taxon>
        <taxon>Catenulisporales</taxon>
        <taxon>Actinospicaceae</taxon>
        <taxon>Actinospica</taxon>
    </lineage>
</organism>
<dbReference type="EMBL" id="JAGSOH010000105">
    <property type="protein sequence ID" value="MBR7829905.1"/>
    <property type="molecule type" value="Genomic_DNA"/>
</dbReference>